<dbReference type="EMBL" id="JAAMPC010000008">
    <property type="protein sequence ID" value="KAG2297978.1"/>
    <property type="molecule type" value="Genomic_DNA"/>
</dbReference>
<keyword evidence="9" id="KW-1185">Reference proteome</keyword>
<gene>
    <name evidence="8" type="ORF">Bca52824_034450</name>
</gene>
<dbReference type="PROSITE" id="PS50059">
    <property type="entry name" value="FKBP_PPIASE"/>
    <property type="match status" value="3"/>
</dbReference>
<evidence type="ECO:0000256" key="2">
    <source>
        <dbReference type="ARBA" id="ARBA00013194"/>
    </source>
</evidence>
<evidence type="ECO:0000256" key="4">
    <source>
        <dbReference type="ARBA" id="ARBA00023235"/>
    </source>
</evidence>
<evidence type="ECO:0000313" key="8">
    <source>
        <dbReference type="EMBL" id="KAG2297978.1"/>
    </source>
</evidence>
<evidence type="ECO:0000256" key="1">
    <source>
        <dbReference type="ARBA" id="ARBA00000971"/>
    </source>
</evidence>
<dbReference type="GO" id="GO:0005737">
    <property type="term" value="C:cytoplasm"/>
    <property type="evidence" value="ECO:0007669"/>
    <property type="project" value="TreeGrafter"/>
</dbReference>
<comment type="catalytic activity">
    <reaction evidence="1 5">
        <text>[protein]-peptidylproline (omega=180) = [protein]-peptidylproline (omega=0)</text>
        <dbReference type="Rhea" id="RHEA:16237"/>
        <dbReference type="Rhea" id="RHEA-COMP:10747"/>
        <dbReference type="Rhea" id="RHEA-COMP:10748"/>
        <dbReference type="ChEBI" id="CHEBI:83833"/>
        <dbReference type="ChEBI" id="CHEBI:83834"/>
        <dbReference type="EC" id="5.2.1.8"/>
    </reaction>
</comment>
<dbReference type="AlphaFoldDB" id="A0A8X7S2G2"/>
<evidence type="ECO:0000259" key="7">
    <source>
        <dbReference type="PROSITE" id="PS50059"/>
    </source>
</evidence>
<dbReference type="Gene3D" id="3.10.50.40">
    <property type="match status" value="4"/>
</dbReference>
<protein>
    <recommendedName>
        <fullName evidence="2 5">peptidylprolyl isomerase</fullName>
        <ecNumber evidence="2 5">5.2.1.8</ecNumber>
    </recommendedName>
</protein>
<feature type="domain" description="PPIase FKBP-type" evidence="7">
    <location>
        <begin position="274"/>
        <end position="435"/>
    </location>
</feature>
<dbReference type="FunFam" id="3.10.50.40:FF:000022">
    <property type="entry name" value="Peptidylprolyl isomerase"/>
    <property type="match status" value="1"/>
</dbReference>
<feature type="compositionally biased region" description="Basic and acidic residues" evidence="6">
    <location>
        <begin position="653"/>
        <end position="662"/>
    </location>
</feature>
<dbReference type="InterPro" id="IPR050689">
    <property type="entry name" value="FKBP-type_PPIase"/>
</dbReference>
<sequence>MPPVGGMNDDMDFGDDASFLKVGEEKEIQQGLKKKLLKLDRFSYAVHYTSTLLDGTKFDSSRGRGTPFKFTLGQGQVIKGWDIGIKTMKKGENAVFTVPSALAFGESGLPPTIPAKATLQFDVELLCWSSVKDICKDGGVFKKIVSAGEKWETPKDLDEVLVKYEAKLEDGTVVGKSDGIDFTVKDGYFCPALAKAVKTMKKAEKVFLTVKPQYGFGEKGKAASGGEGAVPPNANLKIELELVSWKTVPEVNDDNKVIKKVLKEGEGYERPNEGAVVKVHYTGTLLDGTNFDSSRDRGTPFKFTLGQGQVIKGWDIGIKTMKKGENAVFTIPPDLAYDGGVFKKIVSAGEKWETPKDLDEVLVKYEAKLEDGTVVEKSDGVEFTVKDGYFCPALAKAVKTMKKAEKMVLARRASGEAAVPPNATLEIELELVSWKTVPEVNDDNKVIKDLDEVLGDYQERKVYLAVYSVFQKYGTSSEPRVKKILVDLRTELGISEDVCSKLENEKKPKNDDTDPKIHFMMTEQIFEVLLDNVKRCRKKDAEQAYVNTLNVMSSKCTPLTKKSEDILLNLSKEWNLETDIHKRFLVRIKEAKSFPQVKKKEPVAVDACSVCKRHDFFSRRDLAKHERSCREIEKKQICQDIFDHVRKPRTPRVKVERAGETERESEDVPSSSQVSPTDDCCIIERNHDPVQDNSIWLQGDPGFPIQET</sequence>
<evidence type="ECO:0000313" key="9">
    <source>
        <dbReference type="Proteomes" id="UP000886595"/>
    </source>
</evidence>
<evidence type="ECO:0000256" key="5">
    <source>
        <dbReference type="PROSITE-ProRule" id="PRU00277"/>
    </source>
</evidence>
<organism evidence="8 9">
    <name type="scientific">Brassica carinata</name>
    <name type="common">Ethiopian mustard</name>
    <name type="synonym">Abyssinian cabbage</name>
    <dbReference type="NCBI Taxonomy" id="52824"/>
    <lineage>
        <taxon>Eukaryota</taxon>
        <taxon>Viridiplantae</taxon>
        <taxon>Streptophyta</taxon>
        <taxon>Embryophyta</taxon>
        <taxon>Tracheophyta</taxon>
        <taxon>Spermatophyta</taxon>
        <taxon>Magnoliopsida</taxon>
        <taxon>eudicotyledons</taxon>
        <taxon>Gunneridae</taxon>
        <taxon>Pentapetalae</taxon>
        <taxon>rosids</taxon>
        <taxon>malvids</taxon>
        <taxon>Brassicales</taxon>
        <taxon>Brassicaceae</taxon>
        <taxon>Brassiceae</taxon>
        <taxon>Brassica</taxon>
    </lineage>
</organism>
<dbReference type="InterPro" id="IPR046357">
    <property type="entry name" value="PPIase_dom_sf"/>
</dbReference>
<dbReference type="InterPro" id="IPR001179">
    <property type="entry name" value="PPIase_FKBP_dom"/>
</dbReference>
<dbReference type="PANTHER" id="PTHR10516">
    <property type="entry name" value="PEPTIDYL-PROLYL CIS-TRANS ISOMERASE"/>
    <property type="match status" value="1"/>
</dbReference>
<name>A0A8X7S2G2_BRACI</name>
<dbReference type="Pfam" id="PF00254">
    <property type="entry name" value="FKBP_C"/>
    <property type="match status" value="4"/>
</dbReference>
<dbReference type="OrthoDB" id="1902587at2759"/>
<feature type="domain" description="PPIase FKBP-type" evidence="7">
    <location>
        <begin position="157"/>
        <end position="246"/>
    </location>
</feature>
<evidence type="ECO:0000256" key="3">
    <source>
        <dbReference type="ARBA" id="ARBA00023110"/>
    </source>
</evidence>
<reference evidence="8 9" key="1">
    <citation type="submission" date="2020-02" db="EMBL/GenBank/DDBJ databases">
        <authorList>
            <person name="Ma Q."/>
            <person name="Huang Y."/>
            <person name="Song X."/>
            <person name="Pei D."/>
        </authorList>
    </citation>
    <scope>NUCLEOTIDE SEQUENCE [LARGE SCALE GENOMIC DNA]</scope>
    <source>
        <strain evidence="8">Sxm20200214</strain>
        <tissue evidence="8">Leaf</tissue>
    </source>
</reference>
<dbReference type="GO" id="GO:0003755">
    <property type="term" value="F:peptidyl-prolyl cis-trans isomerase activity"/>
    <property type="evidence" value="ECO:0007669"/>
    <property type="project" value="UniProtKB-KW"/>
</dbReference>
<proteinExistence type="predicted"/>
<dbReference type="EC" id="5.2.1.8" evidence="2 5"/>
<dbReference type="Proteomes" id="UP000886595">
    <property type="component" value="Unassembled WGS sequence"/>
</dbReference>
<accession>A0A8X7S2G2</accession>
<dbReference type="PANTHER" id="PTHR10516:SF459">
    <property type="entry name" value="PEPTIDYL-PROLYL CIS-TRANS ISOMERASE FKBP62"/>
    <property type="match status" value="1"/>
</dbReference>
<comment type="caution">
    <text evidence="8">The sequence shown here is derived from an EMBL/GenBank/DDBJ whole genome shotgun (WGS) entry which is preliminary data.</text>
</comment>
<feature type="domain" description="PPIase FKBP-type" evidence="7">
    <location>
        <begin position="41"/>
        <end position="129"/>
    </location>
</feature>
<dbReference type="FunFam" id="3.10.50.40:FF:000006">
    <property type="entry name" value="Peptidyl-prolyl cis-trans isomerase"/>
    <property type="match status" value="2"/>
</dbReference>
<feature type="region of interest" description="Disordered" evidence="6">
    <location>
        <begin position="651"/>
        <end position="708"/>
    </location>
</feature>
<keyword evidence="3 5" id="KW-0697">Rotamase</keyword>
<evidence type="ECO:0000256" key="6">
    <source>
        <dbReference type="SAM" id="MobiDB-lite"/>
    </source>
</evidence>
<dbReference type="SUPFAM" id="SSF54534">
    <property type="entry name" value="FKBP-like"/>
    <property type="match status" value="4"/>
</dbReference>
<keyword evidence="4 5" id="KW-0413">Isomerase</keyword>